<evidence type="ECO:0000313" key="12">
    <source>
        <dbReference type="Proteomes" id="UP000287033"/>
    </source>
</evidence>
<dbReference type="GO" id="GO:0016020">
    <property type="term" value="C:membrane"/>
    <property type="evidence" value="ECO:0007669"/>
    <property type="project" value="UniProtKB-SubCell"/>
</dbReference>
<evidence type="ECO:0000256" key="5">
    <source>
        <dbReference type="ARBA" id="ARBA00023136"/>
    </source>
</evidence>
<evidence type="ECO:0000256" key="2">
    <source>
        <dbReference type="ARBA" id="ARBA00022692"/>
    </source>
</evidence>
<feature type="transmembrane region" description="Helical" evidence="8">
    <location>
        <begin position="170"/>
        <end position="196"/>
    </location>
</feature>
<dbReference type="Proteomes" id="UP000287033">
    <property type="component" value="Unassembled WGS sequence"/>
</dbReference>
<dbReference type="InterPro" id="IPR008253">
    <property type="entry name" value="Marvel"/>
</dbReference>
<dbReference type="OMA" id="CLLPFDR"/>
<evidence type="ECO:0000256" key="3">
    <source>
        <dbReference type="ARBA" id="ARBA00022737"/>
    </source>
</evidence>
<keyword evidence="12" id="KW-1185">Reference proteome</keyword>
<keyword evidence="9" id="KW-0732">Signal</keyword>
<accession>A0A401SY11</accession>
<feature type="signal peptide" evidence="9">
    <location>
        <begin position="1"/>
        <end position="17"/>
    </location>
</feature>
<keyword evidence="3" id="KW-0677">Repeat</keyword>
<keyword evidence="5 7" id="KW-0472">Membrane</keyword>
<dbReference type="PANTHER" id="PTHR17068:SF3">
    <property type="entry name" value="MYELOID-ASSOCIATED DIFFERENTIATION MARKER"/>
    <property type="match status" value="1"/>
</dbReference>
<feature type="transmembrane region" description="Helical" evidence="8">
    <location>
        <begin position="134"/>
        <end position="158"/>
    </location>
</feature>
<feature type="domain" description="MARVEL" evidence="10">
    <location>
        <begin position="206"/>
        <end position="345"/>
    </location>
</feature>
<comment type="subcellular location">
    <subcellularLocation>
        <location evidence="1">Membrane</location>
        <topology evidence="1">Multi-pass membrane protein</topology>
    </subcellularLocation>
</comment>
<reference evidence="11 12" key="1">
    <citation type="journal article" date="2018" name="Nat. Ecol. Evol.">
        <title>Shark genomes provide insights into elasmobranch evolution and the origin of vertebrates.</title>
        <authorList>
            <person name="Hara Y"/>
            <person name="Yamaguchi K"/>
            <person name="Onimaru K"/>
            <person name="Kadota M"/>
            <person name="Koyanagi M"/>
            <person name="Keeley SD"/>
            <person name="Tatsumi K"/>
            <person name="Tanaka K"/>
            <person name="Motone F"/>
            <person name="Kageyama Y"/>
            <person name="Nozu R"/>
            <person name="Adachi N"/>
            <person name="Nishimura O"/>
            <person name="Nakagawa R"/>
            <person name="Tanegashima C"/>
            <person name="Kiyatake I"/>
            <person name="Matsumoto R"/>
            <person name="Murakumo K"/>
            <person name="Nishida K"/>
            <person name="Terakita A"/>
            <person name="Kuratani S"/>
            <person name="Sato K"/>
            <person name="Hyodo S Kuraku.S."/>
        </authorList>
    </citation>
    <scope>NUCLEOTIDE SEQUENCE [LARGE SCALE GENOMIC DNA]</scope>
</reference>
<organism evidence="11 12">
    <name type="scientific">Chiloscyllium punctatum</name>
    <name type="common">Brownbanded bambooshark</name>
    <name type="synonym">Hemiscyllium punctatum</name>
    <dbReference type="NCBI Taxonomy" id="137246"/>
    <lineage>
        <taxon>Eukaryota</taxon>
        <taxon>Metazoa</taxon>
        <taxon>Chordata</taxon>
        <taxon>Craniata</taxon>
        <taxon>Vertebrata</taxon>
        <taxon>Chondrichthyes</taxon>
        <taxon>Elasmobranchii</taxon>
        <taxon>Galeomorphii</taxon>
        <taxon>Galeoidea</taxon>
        <taxon>Orectolobiformes</taxon>
        <taxon>Hemiscylliidae</taxon>
        <taxon>Chiloscyllium</taxon>
    </lineage>
</organism>
<comment type="similarity">
    <text evidence="6">Belongs to the MAL family.</text>
</comment>
<feature type="transmembrane region" description="Helical" evidence="8">
    <location>
        <begin position="275"/>
        <end position="299"/>
    </location>
</feature>
<comment type="caution">
    <text evidence="11">The sequence shown here is derived from an EMBL/GenBank/DDBJ whole genome shotgun (WGS) entry which is preliminary data.</text>
</comment>
<dbReference type="OrthoDB" id="9948609at2759"/>
<keyword evidence="2 7" id="KW-0812">Transmembrane</keyword>
<name>A0A401SY11_CHIPU</name>
<proteinExistence type="inferred from homology"/>
<dbReference type="EMBL" id="BEZZ01000681">
    <property type="protein sequence ID" value="GCC35270.1"/>
    <property type="molecule type" value="Genomic_DNA"/>
</dbReference>
<evidence type="ECO:0000259" key="10">
    <source>
        <dbReference type="PROSITE" id="PS51225"/>
    </source>
</evidence>
<evidence type="ECO:0000256" key="7">
    <source>
        <dbReference type="PROSITE-ProRule" id="PRU00581"/>
    </source>
</evidence>
<feature type="transmembrane region" description="Helical" evidence="8">
    <location>
        <begin position="240"/>
        <end position="263"/>
    </location>
</feature>
<dbReference type="PROSITE" id="PS51225">
    <property type="entry name" value="MARVEL"/>
    <property type="match status" value="2"/>
</dbReference>
<sequence>MLTASLLLLYIHREVSAADSIWALHIHDGLRCWILGGSLVDRRSFRGKMPVRFSDMSNLASPKTVSRLLEMLFTCTAFSLARAAGLRGWSGAFATFAMFTWCFSFVATLLVFLAEFTQFHSLLALSWKNLPVTVAAFSALMNMAASVTYPLMVLSVAVAQENWSELSSPYQIAAALASCLAFLAYSVELLVLLLLLNKDEEGRTAYMATGPGLLKVLEVSLACVVCVTLATVNSPEFAGFRWAVGALCACALLSLAVILIMVGECRARCPFPFTRLLLVFSALAFLLQGAVLAVWTLQLRREARGLDKCSQMNCRWNQMLLSAALIALNLTAYLTDLIYSIQLSCCRS</sequence>
<evidence type="ECO:0000256" key="9">
    <source>
        <dbReference type="SAM" id="SignalP"/>
    </source>
</evidence>
<gene>
    <name evidence="11" type="ORF">chiPu_0013753</name>
</gene>
<dbReference type="AlphaFoldDB" id="A0A401SY11"/>
<feature type="transmembrane region" description="Helical" evidence="8">
    <location>
        <begin position="216"/>
        <end position="234"/>
    </location>
</feature>
<evidence type="ECO:0000256" key="6">
    <source>
        <dbReference type="ARBA" id="ARBA00034721"/>
    </source>
</evidence>
<protein>
    <recommendedName>
        <fullName evidence="10">MARVEL domain-containing protein</fullName>
    </recommendedName>
</protein>
<feature type="transmembrane region" description="Helical" evidence="8">
    <location>
        <begin position="319"/>
        <end position="339"/>
    </location>
</feature>
<dbReference type="PANTHER" id="PTHR17068">
    <property type="entry name" value="MYELOID-ASSOCIATED DIFFERENTIATION MARKER MYADM FAMILY MEMBER"/>
    <property type="match status" value="1"/>
</dbReference>
<feature type="chain" id="PRO_5019046561" description="MARVEL domain-containing protein" evidence="9">
    <location>
        <begin position="18"/>
        <end position="348"/>
    </location>
</feature>
<evidence type="ECO:0000256" key="8">
    <source>
        <dbReference type="SAM" id="Phobius"/>
    </source>
</evidence>
<evidence type="ECO:0000256" key="1">
    <source>
        <dbReference type="ARBA" id="ARBA00004141"/>
    </source>
</evidence>
<evidence type="ECO:0000256" key="4">
    <source>
        <dbReference type="ARBA" id="ARBA00022989"/>
    </source>
</evidence>
<evidence type="ECO:0000313" key="11">
    <source>
        <dbReference type="EMBL" id="GCC35270.1"/>
    </source>
</evidence>
<dbReference type="InterPro" id="IPR047123">
    <property type="entry name" value="MYADM-like"/>
</dbReference>
<keyword evidence="4 8" id="KW-1133">Transmembrane helix</keyword>
<feature type="transmembrane region" description="Helical" evidence="8">
    <location>
        <begin position="89"/>
        <end position="113"/>
    </location>
</feature>
<feature type="domain" description="MARVEL" evidence="10">
    <location>
        <begin position="58"/>
        <end position="197"/>
    </location>
</feature>